<feature type="domain" description="Mce/MlaD" evidence="3">
    <location>
        <begin position="59"/>
        <end position="133"/>
    </location>
</feature>
<keyword evidence="6" id="KW-1185">Reference proteome</keyword>
<feature type="domain" description="Mammalian cell entry C-terminal" evidence="4">
    <location>
        <begin position="140"/>
        <end position="307"/>
    </location>
</feature>
<feature type="region of interest" description="Disordered" evidence="1">
    <location>
        <begin position="371"/>
        <end position="427"/>
    </location>
</feature>
<keyword evidence="2" id="KW-1133">Transmembrane helix</keyword>
<gene>
    <name evidence="5" type="ORF">K6T79_08845</name>
</gene>
<dbReference type="Pfam" id="PF02470">
    <property type="entry name" value="MlaD"/>
    <property type="match status" value="1"/>
</dbReference>
<organism evidence="5 6">
    <name type="scientific">[Mycobacterium] crassicus</name>
    <dbReference type="NCBI Taxonomy" id="2872309"/>
    <lineage>
        <taxon>Bacteria</taxon>
        <taxon>Bacillati</taxon>
        <taxon>Actinomycetota</taxon>
        <taxon>Actinomycetes</taxon>
        <taxon>Mycobacteriales</taxon>
        <taxon>Mycobacteriaceae</taxon>
        <taxon>Mycolicibacter</taxon>
    </lineage>
</organism>
<dbReference type="InterPro" id="IPR052336">
    <property type="entry name" value="MlaD_Phospholipid_Transporter"/>
</dbReference>
<evidence type="ECO:0000313" key="5">
    <source>
        <dbReference type="EMBL" id="MEB3021151.1"/>
    </source>
</evidence>
<accession>A0ABU5XG56</accession>
<evidence type="ECO:0000313" key="6">
    <source>
        <dbReference type="Proteomes" id="UP001299596"/>
    </source>
</evidence>
<sequence length="427" mass="44836">MTNRTLPLLEWPARVLVDSAGLLRSHRVLVSVAGIVVTLILVLVYIVGGTLGISPVRSTISVQVRLHESGGLLPNQDVTLRGVRIGRVKAVQLGDTGVVASIEIDGRKRVPRNSQVRVSALSAAGEQYLDFRPEQAGGPALTNGAVINEDSTAVPVSLAQLLGDANGLLAQVDPQKLAAITTELRVSNQGPAKLAALLDGGAFLISTLDSVLPQTVSVMRTSRTVLTTVVDSNTGLVQASDNLNGIMRGARSMDGGFRTLVDTGDRPLTVLDKIIDDNSDTMVKLLGNLATTAELSSARLPALTEIVNSNRGGSAVEALSSVVRDGAVWVIIDLYPRYSCDYGLPSLPPALPNYPEPYLYTYCNNPDPSVLVRGARNAPRPPGDDTAGPPPGHDPETQADPVPADPATLPTPFGGTPLPVRLPPDPP</sequence>
<keyword evidence="2" id="KW-0812">Transmembrane</keyword>
<dbReference type="RefSeq" id="WP_225406654.1">
    <property type="nucleotide sequence ID" value="NZ_JAYJJR010000004.1"/>
</dbReference>
<evidence type="ECO:0000259" key="3">
    <source>
        <dbReference type="Pfam" id="PF02470"/>
    </source>
</evidence>
<name>A0ABU5XG56_9MYCO</name>
<protein>
    <submittedName>
        <fullName evidence="5">MlaD family protein</fullName>
    </submittedName>
</protein>
<dbReference type="Pfam" id="PF11887">
    <property type="entry name" value="Mce4_CUP1"/>
    <property type="match status" value="1"/>
</dbReference>
<evidence type="ECO:0000256" key="2">
    <source>
        <dbReference type="SAM" id="Phobius"/>
    </source>
</evidence>
<feature type="compositionally biased region" description="Low complexity" evidence="1">
    <location>
        <begin position="406"/>
        <end position="419"/>
    </location>
</feature>
<dbReference type="InterPro" id="IPR024516">
    <property type="entry name" value="Mce_C"/>
</dbReference>
<reference evidence="5 6" key="1">
    <citation type="submission" date="2023-12" db="EMBL/GenBank/DDBJ databases">
        <title>Description of new species of Mycobacterium terrae complex isolated from sewage at the Sao Paulo Zoological Park Foundation in Brazil.</title>
        <authorList>
            <person name="Romagnoli C.L."/>
            <person name="Conceicao E.C."/>
            <person name="Machado E."/>
            <person name="Barreto L.B.P.F."/>
            <person name="Sharma A."/>
            <person name="Silva N.M."/>
            <person name="Marques L.E."/>
            <person name="Juliana M.A."/>
            <person name="Lourenco M.C.S."/>
            <person name="Digiampietri L.A."/>
            <person name="Suffys P.N."/>
            <person name="Viana-Niero C."/>
        </authorList>
    </citation>
    <scope>NUCLEOTIDE SEQUENCE [LARGE SCALE GENOMIC DNA]</scope>
    <source>
        <strain evidence="5 6">MYC098</strain>
    </source>
</reference>
<dbReference type="EMBL" id="JAYJJR010000004">
    <property type="protein sequence ID" value="MEB3021151.1"/>
    <property type="molecule type" value="Genomic_DNA"/>
</dbReference>
<evidence type="ECO:0000259" key="4">
    <source>
        <dbReference type="Pfam" id="PF11887"/>
    </source>
</evidence>
<dbReference type="Proteomes" id="UP001299596">
    <property type="component" value="Unassembled WGS sequence"/>
</dbReference>
<evidence type="ECO:0000256" key="1">
    <source>
        <dbReference type="SAM" id="MobiDB-lite"/>
    </source>
</evidence>
<feature type="transmembrane region" description="Helical" evidence="2">
    <location>
        <begin position="28"/>
        <end position="48"/>
    </location>
</feature>
<dbReference type="PANTHER" id="PTHR33371:SF16">
    <property type="entry name" value="MCE-FAMILY PROTEIN MCE3F"/>
    <property type="match status" value="1"/>
</dbReference>
<keyword evidence="2" id="KW-0472">Membrane</keyword>
<dbReference type="PANTHER" id="PTHR33371">
    <property type="entry name" value="INTERMEMBRANE PHOSPHOLIPID TRANSPORT SYSTEM BINDING PROTEIN MLAD-RELATED"/>
    <property type="match status" value="1"/>
</dbReference>
<proteinExistence type="predicted"/>
<comment type="caution">
    <text evidence="5">The sequence shown here is derived from an EMBL/GenBank/DDBJ whole genome shotgun (WGS) entry which is preliminary data.</text>
</comment>
<dbReference type="InterPro" id="IPR003399">
    <property type="entry name" value="Mce/MlaD"/>
</dbReference>